<protein>
    <submittedName>
        <fullName evidence="2">Uncharacterized protein</fullName>
    </submittedName>
</protein>
<sequence>MRARAIWHRPLQCVPRSFDSSFQGKLSSPWHSFAIPILILTKISKNDWLPNLIVELRQSQGGGTWVECESGSLAIELANGEFRWGVVMTGIYKFSARCLLHCSIPGATPRTALVAWAECLVRESDGAEYFAFWTFSFFRCRRPGRAVILLMAILGTYLFRSGTSAPAMPSPPDSDEDDSEVPLAPPEEMNEVSTEEPVPRLEEPDEVLDYPVYNTQGGPPLHEPPGPSDRPDRPRAGGAAMAPHAMATTASASSSTIPLTATTPALYQSPGAHQYTGRSMKQYMINPDPIEKMLYYLNNYNHKRH</sequence>
<dbReference type="EMBL" id="LSRX01001601">
    <property type="protein sequence ID" value="OLP78515.1"/>
    <property type="molecule type" value="Genomic_DNA"/>
</dbReference>
<gene>
    <name evidence="2" type="ORF">AK812_SmicGene41295</name>
</gene>
<evidence type="ECO:0000256" key="1">
    <source>
        <dbReference type="SAM" id="MobiDB-lite"/>
    </source>
</evidence>
<feature type="compositionally biased region" description="Low complexity" evidence="1">
    <location>
        <begin position="236"/>
        <end position="256"/>
    </location>
</feature>
<feature type="region of interest" description="Disordered" evidence="1">
    <location>
        <begin position="164"/>
        <end position="256"/>
    </location>
</feature>
<dbReference type="AlphaFoldDB" id="A0A1Q9C6J9"/>
<name>A0A1Q9C6J9_SYMMI</name>
<accession>A0A1Q9C6J9</accession>
<evidence type="ECO:0000313" key="3">
    <source>
        <dbReference type="Proteomes" id="UP000186817"/>
    </source>
</evidence>
<dbReference type="Proteomes" id="UP000186817">
    <property type="component" value="Unassembled WGS sequence"/>
</dbReference>
<reference evidence="2 3" key="1">
    <citation type="submission" date="2016-02" db="EMBL/GenBank/DDBJ databases">
        <title>Genome analysis of coral dinoflagellate symbionts highlights evolutionary adaptations to a symbiotic lifestyle.</title>
        <authorList>
            <person name="Aranda M."/>
            <person name="Li Y."/>
            <person name="Liew Y.J."/>
            <person name="Baumgarten S."/>
            <person name="Simakov O."/>
            <person name="Wilson M."/>
            <person name="Piel J."/>
            <person name="Ashoor H."/>
            <person name="Bougouffa S."/>
            <person name="Bajic V.B."/>
            <person name="Ryu T."/>
            <person name="Ravasi T."/>
            <person name="Bayer T."/>
            <person name="Micklem G."/>
            <person name="Kim H."/>
            <person name="Bhak J."/>
            <person name="Lajeunesse T.C."/>
            <person name="Voolstra C.R."/>
        </authorList>
    </citation>
    <scope>NUCLEOTIDE SEQUENCE [LARGE SCALE GENOMIC DNA]</scope>
    <source>
        <strain evidence="2 3">CCMP2467</strain>
    </source>
</reference>
<proteinExistence type="predicted"/>
<comment type="caution">
    <text evidence="2">The sequence shown here is derived from an EMBL/GenBank/DDBJ whole genome shotgun (WGS) entry which is preliminary data.</text>
</comment>
<evidence type="ECO:0000313" key="2">
    <source>
        <dbReference type="EMBL" id="OLP78515.1"/>
    </source>
</evidence>
<keyword evidence="3" id="KW-1185">Reference proteome</keyword>
<organism evidence="2 3">
    <name type="scientific">Symbiodinium microadriaticum</name>
    <name type="common">Dinoflagellate</name>
    <name type="synonym">Zooxanthella microadriatica</name>
    <dbReference type="NCBI Taxonomy" id="2951"/>
    <lineage>
        <taxon>Eukaryota</taxon>
        <taxon>Sar</taxon>
        <taxon>Alveolata</taxon>
        <taxon>Dinophyceae</taxon>
        <taxon>Suessiales</taxon>
        <taxon>Symbiodiniaceae</taxon>
        <taxon>Symbiodinium</taxon>
    </lineage>
</organism>